<evidence type="ECO:0000313" key="1">
    <source>
        <dbReference type="EMBL" id="JAD99075.1"/>
    </source>
</evidence>
<protein>
    <submittedName>
        <fullName evidence="1">Uncharacterized protein</fullName>
    </submittedName>
</protein>
<dbReference type="AlphaFoldDB" id="A0A0A9EML7"/>
<organism evidence="1">
    <name type="scientific">Arundo donax</name>
    <name type="common">Giant reed</name>
    <name type="synonym">Donax arundinaceus</name>
    <dbReference type="NCBI Taxonomy" id="35708"/>
    <lineage>
        <taxon>Eukaryota</taxon>
        <taxon>Viridiplantae</taxon>
        <taxon>Streptophyta</taxon>
        <taxon>Embryophyta</taxon>
        <taxon>Tracheophyta</taxon>
        <taxon>Spermatophyta</taxon>
        <taxon>Magnoliopsida</taxon>
        <taxon>Liliopsida</taxon>
        <taxon>Poales</taxon>
        <taxon>Poaceae</taxon>
        <taxon>PACMAD clade</taxon>
        <taxon>Arundinoideae</taxon>
        <taxon>Arundineae</taxon>
        <taxon>Arundo</taxon>
    </lineage>
</organism>
<proteinExistence type="predicted"/>
<name>A0A0A9EML7_ARUDO</name>
<accession>A0A0A9EML7</accession>
<reference evidence="1" key="2">
    <citation type="journal article" date="2015" name="Data Brief">
        <title>Shoot transcriptome of the giant reed, Arundo donax.</title>
        <authorList>
            <person name="Barrero R.A."/>
            <person name="Guerrero F.D."/>
            <person name="Moolhuijzen P."/>
            <person name="Goolsby J.A."/>
            <person name="Tidwell J."/>
            <person name="Bellgard S.E."/>
            <person name="Bellgard M.I."/>
        </authorList>
    </citation>
    <scope>NUCLEOTIDE SEQUENCE</scope>
    <source>
        <tissue evidence="1">Shoot tissue taken approximately 20 cm above the soil surface</tissue>
    </source>
</reference>
<dbReference type="EMBL" id="GBRH01198820">
    <property type="protein sequence ID" value="JAD99075.1"/>
    <property type="molecule type" value="Transcribed_RNA"/>
</dbReference>
<reference evidence="1" key="1">
    <citation type="submission" date="2014-09" db="EMBL/GenBank/DDBJ databases">
        <authorList>
            <person name="Magalhaes I.L.F."/>
            <person name="Oliveira U."/>
            <person name="Santos F.R."/>
            <person name="Vidigal T.H.D.A."/>
            <person name="Brescovit A.D."/>
            <person name="Santos A.J."/>
        </authorList>
    </citation>
    <scope>NUCLEOTIDE SEQUENCE</scope>
    <source>
        <tissue evidence="1">Shoot tissue taken approximately 20 cm above the soil surface</tissue>
    </source>
</reference>
<sequence>MWLGFGPPGARRLEELGIGRGAETAPVTELN</sequence>